<keyword evidence="8" id="KW-1185">Reference proteome</keyword>
<dbReference type="InterPro" id="IPR035976">
    <property type="entry name" value="Sushi/SCR/CCP_sf"/>
</dbReference>
<feature type="domain" description="Sushi" evidence="6">
    <location>
        <begin position="213"/>
        <end position="271"/>
    </location>
</feature>
<comment type="caution">
    <text evidence="4">Lacks conserved residue(s) required for the propagation of feature annotation.</text>
</comment>
<dbReference type="SMART" id="SM00032">
    <property type="entry name" value="CCP"/>
    <property type="match status" value="8"/>
</dbReference>
<evidence type="ECO:0000256" key="3">
    <source>
        <dbReference type="ARBA" id="ARBA00023157"/>
    </source>
</evidence>
<comment type="caution">
    <text evidence="7">The sequence shown here is derived from an EMBL/GenBank/DDBJ whole genome shotgun (WGS) entry which is preliminary data.</text>
</comment>
<keyword evidence="1 4" id="KW-0768">Sushi</keyword>
<dbReference type="Proteomes" id="UP001066276">
    <property type="component" value="Chromosome 4_1"/>
</dbReference>
<dbReference type="PANTHER" id="PTHR45785:SF3">
    <property type="entry name" value="COAGULATION FACTOR XIII B CHAIN"/>
    <property type="match status" value="1"/>
</dbReference>
<dbReference type="Gene3D" id="2.10.70.10">
    <property type="entry name" value="Complement Module, domain 1"/>
    <property type="match status" value="10"/>
</dbReference>
<reference evidence="7" key="1">
    <citation type="journal article" date="2022" name="bioRxiv">
        <title>Sequencing and chromosome-scale assembly of the giantPleurodeles waltlgenome.</title>
        <authorList>
            <person name="Brown T."/>
            <person name="Elewa A."/>
            <person name="Iarovenko S."/>
            <person name="Subramanian E."/>
            <person name="Araus A.J."/>
            <person name="Petzold A."/>
            <person name="Susuki M."/>
            <person name="Suzuki K.-i.T."/>
            <person name="Hayashi T."/>
            <person name="Toyoda A."/>
            <person name="Oliveira C."/>
            <person name="Osipova E."/>
            <person name="Leigh N.D."/>
            <person name="Simon A."/>
            <person name="Yun M.H."/>
        </authorList>
    </citation>
    <scope>NUCLEOTIDE SEQUENCE</scope>
    <source>
        <strain evidence="7">20211129_DDA</strain>
        <tissue evidence="7">Liver</tissue>
    </source>
</reference>
<feature type="domain" description="Sushi" evidence="6">
    <location>
        <begin position="336"/>
        <end position="393"/>
    </location>
</feature>
<dbReference type="PANTHER" id="PTHR45785">
    <property type="entry name" value="COMPLEMENT FACTOR H-RELATED"/>
    <property type="match status" value="1"/>
</dbReference>
<feature type="domain" description="Sushi" evidence="6">
    <location>
        <begin position="274"/>
        <end position="331"/>
    </location>
</feature>
<dbReference type="Pfam" id="PF00084">
    <property type="entry name" value="Sushi"/>
    <property type="match status" value="8"/>
</dbReference>
<dbReference type="PROSITE" id="PS50923">
    <property type="entry name" value="SUSHI"/>
    <property type="match status" value="7"/>
</dbReference>
<keyword evidence="3 4" id="KW-1015">Disulfide bond</keyword>
<evidence type="ECO:0000256" key="5">
    <source>
        <dbReference type="SAM" id="SignalP"/>
    </source>
</evidence>
<dbReference type="CDD" id="cd00033">
    <property type="entry name" value="CCP"/>
    <property type="match status" value="7"/>
</dbReference>
<dbReference type="InterPro" id="IPR000436">
    <property type="entry name" value="Sushi_SCR_CCP_dom"/>
</dbReference>
<feature type="domain" description="Sushi" evidence="6">
    <location>
        <begin position="522"/>
        <end position="579"/>
    </location>
</feature>
<dbReference type="EMBL" id="JANPWB010000007">
    <property type="protein sequence ID" value="KAJ1171892.1"/>
    <property type="molecule type" value="Genomic_DNA"/>
</dbReference>
<evidence type="ECO:0000313" key="7">
    <source>
        <dbReference type="EMBL" id="KAJ1171892.1"/>
    </source>
</evidence>
<dbReference type="InterPro" id="IPR051503">
    <property type="entry name" value="ComplSys_Reg/VirEntry_Med"/>
</dbReference>
<accession>A0AAV7T5Q5</accession>
<feature type="domain" description="Sushi" evidence="6">
    <location>
        <begin position="153"/>
        <end position="212"/>
    </location>
</feature>
<feature type="chain" id="PRO_5043507635" description="Sushi domain-containing protein" evidence="5">
    <location>
        <begin position="23"/>
        <end position="645"/>
    </location>
</feature>
<dbReference type="AlphaFoldDB" id="A0AAV7T5Q5"/>
<dbReference type="FunFam" id="2.10.70.10:FF:000054">
    <property type="entry name" value="Complement inhibitory factor H"/>
    <property type="match status" value="1"/>
</dbReference>
<name>A0AAV7T5Q5_PLEWA</name>
<feature type="domain" description="Sushi" evidence="6">
    <location>
        <begin position="396"/>
        <end position="454"/>
    </location>
</feature>
<proteinExistence type="predicted"/>
<evidence type="ECO:0000259" key="6">
    <source>
        <dbReference type="PROSITE" id="PS50923"/>
    </source>
</evidence>
<feature type="domain" description="Sushi" evidence="6">
    <location>
        <begin position="91"/>
        <end position="150"/>
    </location>
</feature>
<protein>
    <recommendedName>
        <fullName evidence="6">Sushi domain-containing protein</fullName>
    </recommendedName>
</protein>
<organism evidence="7 8">
    <name type="scientific">Pleurodeles waltl</name>
    <name type="common">Iberian ribbed newt</name>
    <dbReference type="NCBI Taxonomy" id="8319"/>
    <lineage>
        <taxon>Eukaryota</taxon>
        <taxon>Metazoa</taxon>
        <taxon>Chordata</taxon>
        <taxon>Craniata</taxon>
        <taxon>Vertebrata</taxon>
        <taxon>Euteleostomi</taxon>
        <taxon>Amphibia</taxon>
        <taxon>Batrachia</taxon>
        <taxon>Caudata</taxon>
        <taxon>Salamandroidea</taxon>
        <taxon>Salamandridae</taxon>
        <taxon>Pleurodelinae</taxon>
        <taxon>Pleurodeles</taxon>
    </lineage>
</organism>
<evidence type="ECO:0000256" key="2">
    <source>
        <dbReference type="ARBA" id="ARBA00022729"/>
    </source>
</evidence>
<evidence type="ECO:0000313" key="8">
    <source>
        <dbReference type="Proteomes" id="UP001066276"/>
    </source>
</evidence>
<dbReference type="SUPFAM" id="SSF57535">
    <property type="entry name" value="Complement control module/SCR domain"/>
    <property type="match status" value="10"/>
</dbReference>
<keyword evidence="2 5" id="KW-0732">Signal</keyword>
<feature type="signal peptide" evidence="5">
    <location>
        <begin position="1"/>
        <end position="22"/>
    </location>
</feature>
<dbReference type="GO" id="GO:0007596">
    <property type="term" value="P:blood coagulation"/>
    <property type="evidence" value="ECO:0007669"/>
    <property type="project" value="TreeGrafter"/>
</dbReference>
<sequence>MRCNCWISLLTLTLYGSGRIIAEENMCEFPSIENGKIAQYYYNFKNFYFPMSQGKKLALSCTAGYTTVAGNQDETIACTQNGWLPAPKCFKKCSKPLLDNGHFKGTKESFKILEKAEYTCTPGYITQMGTAEEEVQCAAEGWSPQPICYKKSEFCEVPDVPNGHPLSAQKKFKVNEKFQYKCEEGYLTKRGSAAEEVECLSYGWSTTPQCIKLTCSELRNIEHGEFHPKKKSYVDGDVVKISCGENYVLNGSELIQCYYFGWSPDPPRCEGITNRCPPPPQIPHSNRKQYTRVYRSGDVLDLECDENYEMEGSSEIQCVNGAWTSPPSCVEIKEKRKCSQPPSIENGEPLLMSDIYYSGDTLQYRCSDGYEMSGPKDIQCKRGKWQSPPKCIENTEQCRPPSSIKNADLVEPILTGYPTGSSVEYRCHNYHLMEGSSTVHCKQGLWSPPPVCLQPCKVDTDEMRSNSVELLWNYEANIYSLHGDIIEFACNEGLVLVQGELKVQCVNGTLKYPRCIKKGVEESCGSPPTIQNGVIQSELASYSTGSSVDYSCFERHFLQGSRTIYCKNGQWTTPPACIEPCILSLDEIEKNNLELRWSFDNRESFFHGDYIEFRCKRGFYNAPLDGLSGVRIQCMFGHLKYPKCA</sequence>
<feature type="disulfide bond" evidence="4">
    <location>
        <begin position="398"/>
        <end position="441"/>
    </location>
</feature>
<gene>
    <name evidence="7" type="ORF">NDU88_003749</name>
</gene>
<evidence type="ECO:0000256" key="4">
    <source>
        <dbReference type="PROSITE-ProRule" id="PRU00302"/>
    </source>
</evidence>
<dbReference type="FunFam" id="2.10.70.10:FF:000026">
    <property type="entry name" value="Complement inhibitory factor H"/>
    <property type="match status" value="2"/>
</dbReference>
<evidence type="ECO:0000256" key="1">
    <source>
        <dbReference type="ARBA" id="ARBA00022659"/>
    </source>
</evidence>